<feature type="domain" description="TonB-dependent receptor-like beta-barrel" evidence="15">
    <location>
        <begin position="276"/>
        <end position="692"/>
    </location>
</feature>
<dbReference type="PROSITE" id="PS52016">
    <property type="entry name" value="TONB_DEPENDENT_REC_3"/>
    <property type="match status" value="1"/>
</dbReference>
<reference evidence="17 18" key="1">
    <citation type="submission" date="2020-01" db="EMBL/GenBank/DDBJ databases">
        <title>Sphingomonas sp. C33 whole genome sequece.</title>
        <authorList>
            <person name="Park C."/>
        </authorList>
    </citation>
    <scope>NUCLEOTIDE SEQUENCE [LARGE SCALE GENOMIC DNA]</scope>
    <source>
        <strain evidence="17 18">C33</strain>
    </source>
</reference>
<keyword evidence="3 11" id="KW-0813">Transport</keyword>
<dbReference type="Gene3D" id="2.40.170.20">
    <property type="entry name" value="TonB-dependent receptor, beta-barrel domain"/>
    <property type="match status" value="1"/>
</dbReference>
<sequence length="731" mass="77654">MLISSLLAAAANAALAAAHAAADAAPAAEAGPVITVTATREPRSVDEVPAIVTVIDANRIADELASDVRDLVRFEPGITVRRAPSRFGAAFGSTGRDGNSGINIRGIEGNRVLIQVDGVRVPDGFEFGAQAAGRGDYVDLGLIKSVEILRGPASALYGSDGLAGAISFQTSDPEDLLTGGQDFAGSARAAYDSADQQWSNTAILAGRSGDWSALIAYTRRDGQELDNQGTNDAPNANRTTPNPQDTGGNAVLGKLVWAPDAANRIRLTAEYNDNRIATNVLSGVAPVATAATSVIGLTARDTVSRHRVSLDWRRESDGAIRFLQASLWYQDGENRQFTAEDRNTAADRTRLNTFNNRVIGAALELRSTLTTGPISHSLVYGADGSITRQNGLRDGTVPPAGETFPTRAFPTTDFTLAGLFLTDEIRIADGAVTLFPALRFDHFSLDPRADALLPQFRAAEQSGSRLSPKLGATARLGGGLSLFGQYAQGFRAPSPTQVNNFFSNPLQNYISIANPELRPETSATVEGGVRFGSREVSASVTAFQARYRRFIAQQLVGGTLTPTDPGVFQFVNLDRVRINGWEGRLDWRSRSGVTTRFAIAYAKGDVIAPDGGRSPLVTINPVNVVVGAGYRDPGGRFGGELILTSSARKAADRADGLCTGPCFRPEGFTILDVTAFWRLSPALTLRAGIFNLTDAKHAWWADVRGLPASSTITDAFTQPGRNVSASITARF</sequence>
<keyword evidence="7 12" id="KW-0798">TonB box</keyword>
<feature type="region of interest" description="Disordered" evidence="13">
    <location>
        <begin position="224"/>
        <end position="249"/>
    </location>
</feature>
<evidence type="ECO:0000256" key="13">
    <source>
        <dbReference type="SAM" id="MobiDB-lite"/>
    </source>
</evidence>
<evidence type="ECO:0000256" key="3">
    <source>
        <dbReference type="ARBA" id="ARBA00022448"/>
    </source>
</evidence>
<dbReference type="InterPro" id="IPR039426">
    <property type="entry name" value="TonB-dep_rcpt-like"/>
</dbReference>
<dbReference type="NCBIfam" id="TIGR01786">
    <property type="entry name" value="TonB-hemlactrns"/>
    <property type="match status" value="1"/>
</dbReference>
<protein>
    <submittedName>
        <fullName evidence="17">TonB-dependent hemoglobin/transferrin/lactoferrin family receptor</fullName>
    </submittedName>
</protein>
<dbReference type="PANTHER" id="PTHR30069:SF29">
    <property type="entry name" value="HEMOGLOBIN AND HEMOGLOBIN-HAPTOGLOBIN-BINDING PROTEIN 1-RELATED"/>
    <property type="match status" value="1"/>
</dbReference>
<dbReference type="GO" id="GO:0015232">
    <property type="term" value="F:heme transmembrane transporter activity"/>
    <property type="evidence" value="ECO:0007669"/>
    <property type="project" value="InterPro"/>
</dbReference>
<proteinExistence type="inferred from homology"/>
<dbReference type="EMBL" id="CP047895">
    <property type="protein sequence ID" value="QHL90900.1"/>
    <property type="molecule type" value="Genomic_DNA"/>
</dbReference>
<evidence type="ECO:0000256" key="5">
    <source>
        <dbReference type="ARBA" id="ARBA00022692"/>
    </source>
</evidence>
<dbReference type="RefSeq" id="WP_160592829.1">
    <property type="nucleotide sequence ID" value="NZ_CP047895.1"/>
</dbReference>
<evidence type="ECO:0000256" key="1">
    <source>
        <dbReference type="ARBA" id="ARBA00004571"/>
    </source>
</evidence>
<evidence type="ECO:0000256" key="2">
    <source>
        <dbReference type="ARBA" id="ARBA00009810"/>
    </source>
</evidence>
<dbReference type="InterPro" id="IPR000531">
    <property type="entry name" value="Beta-barrel_TonB"/>
</dbReference>
<evidence type="ECO:0000256" key="12">
    <source>
        <dbReference type="RuleBase" id="RU003357"/>
    </source>
</evidence>
<dbReference type="InterPro" id="IPR011276">
    <property type="entry name" value="TonB_haem/Hb_rcpt"/>
</dbReference>
<keyword evidence="10 11" id="KW-0998">Cell outer membrane</keyword>
<dbReference type="KEGG" id="schy:GVO57_08810"/>
<dbReference type="GO" id="GO:0015344">
    <property type="term" value="F:siderophore uptake transmembrane transporter activity"/>
    <property type="evidence" value="ECO:0007669"/>
    <property type="project" value="TreeGrafter"/>
</dbReference>
<dbReference type="PANTHER" id="PTHR30069">
    <property type="entry name" value="TONB-DEPENDENT OUTER MEMBRANE RECEPTOR"/>
    <property type="match status" value="1"/>
</dbReference>
<evidence type="ECO:0000313" key="17">
    <source>
        <dbReference type="EMBL" id="QHL90900.1"/>
    </source>
</evidence>
<dbReference type="Gene3D" id="2.170.130.10">
    <property type="entry name" value="TonB-dependent receptor, plug domain"/>
    <property type="match status" value="1"/>
</dbReference>
<evidence type="ECO:0000259" key="15">
    <source>
        <dbReference type="Pfam" id="PF00593"/>
    </source>
</evidence>
<feature type="chain" id="PRO_5030599726" evidence="14">
    <location>
        <begin position="21"/>
        <end position="731"/>
    </location>
</feature>
<evidence type="ECO:0000256" key="8">
    <source>
        <dbReference type="ARBA" id="ARBA00023136"/>
    </source>
</evidence>
<evidence type="ECO:0000313" key="18">
    <source>
        <dbReference type="Proteomes" id="UP000464468"/>
    </source>
</evidence>
<dbReference type="CDD" id="cd01347">
    <property type="entry name" value="ligand_gated_channel"/>
    <property type="match status" value="1"/>
</dbReference>
<feature type="domain" description="TonB-dependent receptor plug" evidence="16">
    <location>
        <begin position="45"/>
        <end position="165"/>
    </location>
</feature>
<feature type="compositionally biased region" description="Polar residues" evidence="13">
    <location>
        <begin position="225"/>
        <end position="247"/>
    </location>
</feature>
<evidence type="ECO:0000256" key="14">
    <source>
        <dbReference type="SAM" id="SignalP"/>
    </source>
</evidence>
<evidence type="ECO:0000259" key="16">
    <source>
        <dbReference type="Pfam" id="PF07715"/>
    </source>
</evidence>
<dbReference type="GO" id="GO:0009279">
    <property type="term" value="C:cell outer membrane"/>
    <property type="evidence" value="ECO:0007669"/>
    <property type="project" value="UniProtKB-SubCell"/>
</dbReference>
<evidence type="ECO:0000256" key="6">
    <source>
        <dbReference type="ARBA" id="ARBA00022729"/>
    </source>
</evidence>
<feature type="signal peptide" evidence="14">
    <location>
        <begin position="1"/>
        <end position="20"/>
    </location>
</feature>
<comment type="subcellular location">
    <subcellularLocation>
        <location evidence="1 11">Cell outer membrane</location>
        <topology evidence="1 11">Multi-pass membrane protein</topology>
    </subcellularLocation>
</comment>
<evidence type="ECO:0000256" key="10">
    <source>
        <dbReference type="ARBA" id="ARBA00023237"/>
    </source>
</evidence>
<keyword evidence="4 11" id="KW-1134">Transmembrane beta strand</keyword>
<dbReference type="GO" id="GO:0044718">
    <property type="term" value="P:siderophore transmembrane transport"/>
    <property type="evidence" value="ECO:0007669"/>
    <property type="project" value="TreeGrafter"/>
</dbReference>
<evidence type="ECO:0000256" key="4">
    <source>
        <dbReference type="ARBA" id="ARBA00022452"/>
    </source>
</evidence>
<evidence type="ECO:0000256" key="9">
    <source>
        <dbReference type="ARBA" id="ARBA00023170"/>
    </source>
</evidence>
<keyword evidence="5 11" id="KW-0812">Transmembrane</keyword>
<evidence type="ECO:0000256" key="7">
    <source>
        <dbReference type="ARBA" id="ARBA00023077"/>
    </source>
</evidence>
<gene>
    <name evidence="17" type="ORF">GVO57_08810</name>
</gene>
<dbReference type="Pfam" id="PF07715">
    <property type="entry name" value="Plug"/>
    <property type="match status" value="1"/>
</dbReference>
<comment type="similarity">
    <text evidence="2 11 12">Belongs to the TonB-dependent receptor family.</text>
</comment>
<keyword evidence="6 14" id="KW-0732">Signal</keyword>
<dbReference type="Pfam" id="PF00593">
    <property type="entry name" value="TonB_dep_Rec_b-barrel"/>
    <property type="match status" value="1"/>
</dbReference>
<dbReference type="NCBIfam" id="TIGR01785">
    <property type="entry name" value="TonB-hemin"/>
    <property type="match status" value="1"/>
</dbReference>
<organism evidence="17 18">
    <name type="scientific">Sphingomonas changnyeongensis</name>
    <dbReference type="NCBI Taxonomy" id="2698679"/>
    <lineage>
        <taxon>Bacteria</taxon>
        <taxon>Pseudomonadati</taxon>
        <taxon>Pseudomonadota</taxon>
        <taxon>Alphaproteobacteria</taxon>
        <taxon>Sphingomonadales</taxon>
        <taxon>Sphingomonadaceae</taxon>
        <taxon>Sphingomonas</taxon>
    </lineage>
</organism>
<dbReference type="AlphaFoldDB" id="A0A7Z2S5B3"/>
<name>A0A7Z2S5B3_9SPHN</name>
<dbReference type="SUPFAM" id="SSF56935">
    <property type="entry name" value="Porins"/>
    <property type="match status" value="1"/>
</dbReference>
<keyword evidence="9 17" id="KW-0675">Receptor</keyword>
<keyword evidence="18" id="KW-1185">Reference proteome</keyword>
<dbReference type="InterPro" id="IPR012910">
    <property type="entry name" value="Plug_dom"/>
</dbReference>
<keyword evidence="8 11" id="KW-0472">Membrane</keyword>
<dbReference type="Proteomes" id="UP000464468">
    <property type="component" value="Chromosome"/>
</dbReference>
<dbReference type="InterPro" id="IPR036942">
    <property type="entry name" value="Beta-barrel_TonB_sf"/>
</dbReference>
<accession>A0A7Z2S5B3</accession>
<dbReference type="InterPro" id="IPR010949">
    <property type="entry name" value="TonB_Hb/transfer/lactofer_rcpt"/>
</dbReference>
<dbReference type="InterPro" id="IPR037066">
    <property type="entry name" value="Plug_dom_sf"/>
</dbReference>
<evidence type="ECO:0000256" key="11">
    <source>
        <dbReference type="PROSITE-ProRule" id="PRU01360"/>
    </source>
</evidence>